<protein>
    <submittedName>
        <fullName evidence="1">Uncharacterized protein</fullName>
    </submittedName>
</protein>
<name>A0A2C8FAT8_9BACT</name>
<evidence type="ECO:0000313" key="1">
    <source>
        <dbReference type="EMBL" id="SOB59620.1"/>
    </source>
</evidence>
<accession>A0A2C8FAT8</accession>
<dbReference type="Proteomes" id="UP000219215">
    <property type="component" value="Chromosome DPRO"/>
</dbReference>
<dbReference type="AlphaFoldDB" id="A0A2C8FAT8"/>
<reference evidence="2" key="1">
    <citation type="submission" date="2017-09" db="EMBL/GenBank/DDBJ databases">
        <authorList>
            <person name="Regsiter A."/>
            <person name="William W."/>
        </authorList>
    </citation>
    <scope>NUCLEOTIDE SEQUENCE [LARGE SCALE GENOMIC DNA]</scope>
    <source>
        <strain evidence="2">500-1</strain>
    </source>
</reference>
<proteinExistence type="predicted"/>
<dbReference type="EMBL" id="LT907975">
    <property type="protein sequence ID" value="SOB59620.1"/>
    <property type="molecule type" value="Genomic_DNA"/>
</dbReference>
<dbReference type="KEGG" id="pprf:DPRO_2711"/>
<organism evidence="1 2">
    <name type="scientific">Pseudodesulfovibrio profundus</name>
    <dbReference type="NCBI Taxonomy" id="57320"/>
    <lineage>
        <taxon>Bacteria</taxon>
        <taxon>Pseudomonadati</taxon>
        <taxon>Thermodesulfobacteriota</taxon>
        <taxon>Desulfovibrionia</taxon>
        <taxon>Desulfovibrionales</taxon>
        <taxon>Desulfovibrionaceae</taxon>
    </lineage>
</organism>
<evidence type="ECO:0000313" key="2">
    <source>
        <dbReference type="Proteomes" id="UP000219215"/>
    </source>
</evidence>
<gene>
    <name evidence="1" type="ORF">DPRO_2711</name>
</gene>
<keyword evidence="2" id="KW-1185">Reference proteome</keyword>
<dbReference type="RefSeq" id="WP_097012470.1">
    <property type="nucleotide sequence ID" value="NZ_LT907975.1"/>
</dbReference>
<dbReference type="OrthoDB" id="2083258at2"/>
<sequence>MIDMANALPTIMTRSKKLALGEGLDLRTFKRDRSIVIMRTADDTYSITEDGFHREQFKASHKSLKKIMKTLLKREFPRSNKVRIYTITE</sequence>